<dbReference type="EMBL" id="JAYMYR010000007">
    <property type="protein sequence ID" value="KAK7353476.1"/>
    <property type="molecule type" value="Genomic_DNA"/>
</dbReference>
<name>A0AAN9MF86_PHACN</name>
<accession>A0AAN9MF86</accession>
<keyword evidence="2" id="KW-1185">Reference proteome</keyword>
<proteinExistence type="predicted"/>
<protein>
    <submittedName>
        <fullName evidence="1">Uncharacterized protein</fullName>
    </submittedName>
</protein>
<evidence type="ECO:0000313" key="1">
    <source>
        <dbReference type="EMBL" id="KAK7353476.1"/>
    </source>
</evidence>
<evidence type="ECO:0000313" key="2">
    <source>
        <dbReference type="Proteomes" id="UP001374584"/>
    </source>
</evidence>
<organism evidence="1 2">
    <name type="scientific">Phaseolus coccineus</name>
    <name type="common">Scarlet runner bean</name>
    <name type="synonym">Phaseolus multiflorus</name>
    <dbReference type="NCBI Taxonomy" id="3886"/>
    <lineage>
        <taxon>Eukaryota</taxon>
        <taxon>Viridiplantae</taxon>
        <taxon>Streptophyta</taxon>
        <taxon>Embryophyta</taxon>
        <taxon>Tracheophyta</taxon>
        <taxon>Spermatophyta</taxon>
        <taxon>Magnoliopsida</taxon>
        <taxon>eudicotyledons</taxon>
        <taxon>Gunneridae</taxon>
        <taxon>Pentapetalae</taxon>
        <taxon>rosids</taxon>
        <taxon>fabids</taxon>
        <taxon>Fabales</taxon>
        <taxon>Fabaceae</taxon>
        <taxon>Papilionoideae</taxon>
        <taxon>50 kb inversion clade</taxon>
        <taxon>NPAAA clade</taxon>
        <taxon>indigoferoid/millettioid clade</taxon>
        <taxon>Phaseoleae</taxon>
        <taxon>Phaseolus</taxon>
    </lineage>
</organism>
<comment type="caution">
    <text evidence="1">The sequence shown here is derived from an EMBL/GenBank/DDBJ whole genome shotgun (WGS) entry which is preliminary data.</text>
</comment>
<dbReference type="AlphaFoldDB" id="A0AAN9MF86"/>
<sequence>MIFEGHCIILQYINEILELSSLYCLNIKISDERLLDKLLLYADLSCTANFLVIGHPSSHHYPLIVFLNS</sequence>
<dbReference type="Proteomes" id="UP001374584">
    <property type="component" value="Unassembled WGS sequence"/>
</dbReference>
<reference evidence="1 2" key="1">
    <citation type="submission" date="2024-01" db="EMBL/GenBank/DDBJ databases">
        <title>The genomes of 5 underutilized Papilionoideae crops provide insights into root nodulation and disease resistanc.</title>
        <authorList>
            <person name="Jiang F."/>
        </authorList>
    </citation>
    <scope>NUCLEOTIDE SEQUENCE [LARGE SCALE GENOMIC DNA]</scope>
    <source>
        <strain evidence="1">JINMINGXINNONG_FW02</strain>
        <tissue evidence="1">Leaves</tissue>
    </source>
</reference>
<gene>
    <name evidence="1" type="ORF">VNO80_18923</name>
</gene>